<keyword evidence="2" id="KW-1185">Reference proteome</keyword>
<dbReference type="RefSeq" id="WP_151600347.1">
    <property type="nucleotide sequence ID" value="NZ_WBMS02000073.1"/>
</dbReference>
<accession>A0A6I4MQW6</accession>
<sequence>MTTTTAPTLADALEAMARAELDEDAPVPAITRAVEALTPHLDAERRDLWWWELKRCLTRADDAQGGPAWDETGVDWPERAAEALDVLTGTAN</sequence>
<proteinExistence type="predicted"/>
<evidence type="ECO:0000313" key="2">
    <source>
        <dbReference type="Proteomes" id="UP000462055"/>
    </source>
</evidence>
<dbReference type="AlphaFoldDB" id="A0A6I4MQW6"/>
<dbReference type="EMBL" id="WBMS02000073">
    <property type="protein sequence ID" value="MWA07410.1"/>
    <property type="molecule type" value="Genomic_DNA"/>
</dbReference>
<evidence type="ECO:0000313" key="1">
    <source>
        <dbReference type="EMBL" id="MWA07410.1"/>
    </source>
</evidence>
<gene>
    <name evidence="1" type="ORF">F8568_045220</name>
</gene>
<dbReference type="Proteomes" id="UP000462055">
    <property type="component" value="Unassembled WGS sequence"/>
</dbReference>
<comment type="caution">
    <text evidence="1">The sequence shown here is derived from an EMBL/GenBank/DDBJ whole genome shotgun (WGS) entry which is preliminary data.</text>
</comment>
<reference evidence="1" key="1">
    <citation type="submission" date="2019-12" db="EMBL/GenBank/DDBJ databases">
        <title>Actinomadura physcomitrii sp. nov., a novel actinomycete isolated from moss [Physcomitrium sphaericum (Ludw) Fuernr].</title>
        <authorList>
            <person name="Zhuang X."/>
        </authorList>
    </citation>
    <scope>NUCLEOTIDE SEQUENCE [LARGE SCALE GENOMIC DNA]</scope>
    <source>
        <strain evidence="1">LD22</strain>
    </source>
</reference>
<name>A0A6I4MQW6_9ACTN</name>
<protein>
    <submittedName>
        <fullName evidence="1">Uncharacterized protein</fullName>
    </submittedName>
</protein>
<organism evidence="1 2">
    <name type="scientific">Actinomadura physcomitrii</name>
    <dbReference type="NCBI Taxonomy" id="2650748"/>
    <lineage>
        <taxon>Bacteria</taxon>
        <taxon>Bacillati</taxon>
        <taxon>Actinomycetota</taxon>
        <taxon>Actinomycetes</taxon>
        <taxon>Streptosporangiales</taxon>
        <taxon>Thermomonosporaceae</taxon>
        <taxon>Actinomadura</taxon>
    </lineage>
</organism>